<dbReference type="Proteomes" id="UP000569914">
    <property type="component" value="Unassembled WGS sequence"/>
</dbReference>
<sequence>MTTAEMLRAEGRAEGKADALVEQLEHKFGPLSRTALDTIHAASTDQLRTWSLRVLDATTLDEVLR</sequence>
<protein>
    <recommendedName>
        <fullName evidence="1">DUF4351 domain-containing protein</fullName>
    </recommendedName>
</protein>
<accession>A0A7Y9IBX8</accession>
<organism evidence="2 3">
    <name type="scientific">Microlunatus parietis</name>
    <dbReference type="NCBI Taxonomy" id="682979"/>
    <lineage>
        <taxon>Bacteria</taxon>
        <taxon>Bacillati</taxon>
        <taxon>Actinomycetota</taxon>
        <taxon>Actinomycetes</taxon>
        <taxon>Propionibacteriales</taxon>
        <taxon>Propionibacteriaceae</taxon>
        <taxon>Microlunatus</taxon>
    </lineage>
</organism>
<reference evidence="2 3" key="1">
    <citation type="submission" date="2020-07" db="EMBL/GenBank/DDBJ databases">
        <title>Sequencing the genomes of 1000 actinobacteria strains.</title>
        <authorList>
            <person name="Klenk H.-P."/>
        </authorList>
    </citation>
    <scope>NUCLEOTIDE SEQUENCE [LARGE SCALE GENOMIC DNA]</scope>
    <source>
        <strain evidence="2 3">DSM 22083</strain>
    </source>
</reference>
<proteinExistence type="predicted"/>
<evidence type="ECO:0000313" key="3">
    <source>
        <dbReference type="Proteomes" id="UP000569914"/>
    </source>
</evidence>
<dbReference type="RefSeq" id="WP_179756139.1">
    <property type="nucleotide sequence ID" value="NZ_JACCBU010000001.1"/>
</dbReference>
<dbReference type="InterPro" id="IPR025587">
    <property type="entry name" value="DUF4351"/>
</dbReference>
<name>A0A7Y9IBX8_9ACTN</name>
<evidence type="ECO:0000259" key="1">
    <source>
        <dbReference type="Pfam" id="PF14261"/>
    </source>
</evidence>
<evidence type="ECO:0000313" key="2">
    <source>
        <dbReference type="EMBL" id="NYE74088.1"/>
    </source>
</evidence>
<keyword evidence="3" id="KW-1185">Reference proteome</keyword>
<dbReference type="AlphaFoldDB" id="A0A7Y9IBX8"/>
<dbReference type="EMBL" id="JACCBU010000001">
    <property type="protein sequence ID" value="NYE74088.1"/>
    <property type="molecule type" value="Genomic_DNA"/>
</dbReference>
<comment type="caution">
    <text evidence="2">The sequence shown here is derived from an EMBL/GenBank/DDBJ whole genome shotgun (WGS) entry which is preliminary data.</text>
</comment>
<gene>
    <name evidence="2" type="ORF">BKA15_005417</name>
</gene>
<dbReference type="Pfam" id="PF14261">
    <property type="entry name" value="DUF4351"/>
    <property type="match status" value="1"/>
</dbReference>
<feature type="domain" description="DUF4351" evidence="1">
    <location>
        <begin position="10"/>
        <end position="62"/>
    </location>
</feature>